<reference evidence="1" key="1">
    <citation type="submission" date="2020-04" db="EMBL/GenBank/DDBJ databases">
        <authorList>
            <person name="Alioto T."/>
            <person name="Alioto T."/>
            <person name="Gomez Garrido J."/>
        </authorList>
    </citation>
    <scope>NUCLEOTIDE SEQUENCE</scope>
    <source>
        <strain evidence="1">A484AB</strain>
    </source>
</reference>
<organism evidence="1 2">
    <name type="scientific">Paramuricea clavata</name>
    <name type="common">Red gorgonian</name>
    <name type="synonym">Violescent sea-whip</name>
    <dbReference type="NCBI Taxonomy" id="317549"/>
    <lineage>
        <taxon>Eukaryota</taxon>
        <taxon>Metazoa</taxon>
        <taxon>Cnidaria</taxon>
        <taxon>Anthozoa</taxon>
        <taxon>Octocorallia</taxon>
        <taxon>Malacalcyonacea</taxon>
        <taxon>Plexauridae</taxon>
        <taxon>Paramuricea</taxon>
    </lineage>
</organism>
<evidence type="ECO:0000313" key="2">
    <source>
        <dbReference type="Proteomes" id="UP001152795"/>
    </source>
</evidence>
<dbReference type="EMBL" id="CACRXK020006754">
    <property type="protein sequence ID" value="CAB4010333.1"/>
    <property type="molecule type" value="Genomic_DNA"/>
</dbReference>
<dbReference type="PROSITE" id="PS50878">
    <property type="entry name" value="RT_POL"/>
    <property type="match status" value="1"/>
</dbReference>
<accession>A0A6S7I1K7</accession>
<protein>
    <submittedName>
        <fullName evidence="1">Uncharacterized protein</fullName>
    </submittedName>
</protein>
<dbReference type="OrthoDB" id="6068702at2759"/>
<name>A0A6S7I1K7_PARCT</name>
<gene>
    <name evidence="1" type="ORF">PACLA_8A000297</name>
</gene>
<keyword evidence="2" id="KW-1185">Reference proteome</keyword>
<evidence type="ECO:0000313" key="1">
    <source>
        <dbReference type="EMBL" id="CAB4010333.1"/>
    </source>
</evidence>
<sequence>MFADDLTLLSKVKKSLDRILCCLHNYAIKWRIELNINKTVMMVFGEKIISSIGSERTWLLGDSPLRESDTWKNLGKLWHADPDFTEVVRATVNKGFDVISKLSKLGCKAGRLNPKIAANLWETVALPHILYGCELWYLKNQHIKELEKVLNVFCRVTQCLIPGSSGSAARGLLGLHGIKAEIGKRKLYLLGRIINSSSSLAYRKLFIRKLIKWKWRQSNSTMSGFIPDIMKLLVDVNLLGYVTEFLRNDEFPAKIIWKKIVKKTVYESDHYEWVDKIERKKN</sequence>
<dbReference type="AlphaFoldDB" id="A0A6S7I1K7"/>
<dbReference type="InterPro" id="IPR000477">
    <property type="entry name" value="RT_dom"/>
</dbReference>
<proteinExistence type="predicted"/>
<comment type="caution">
    <text evidence="1">The sequence shown here is derived from an EMBL/GenBank/DDBJ whole genome shotgun (WGS) entry which is preliminary data.</text>
</comment>
<dbReference type="Proteomes" id="UP001152795">
    <property type="component" value="Unassembled WGS sequence"/>
</dbReference>